<sequence>MPSPRQLRLVMTATLVTVVLIMFFTSGMPRHGDNAGSIQDFYHKTVQAMDGKSPRGQAVLNSQTGEKAGQIPADKDADGDVDADDMEMARQMQERLKAAEQQAKDKANEKGGLRPDPPSNVIGVGSSADGQHKKGKGHGTNDGVAHPGTDDSEESAEQHQAEVELNAILKKSPVIIFSKTYCPYSKRAKGVLLDKYSITPDPFVVELDEHPLGPLLQEQLLQTTGRRTVPNIMINGVSIGGADDIIQLDNDDELVKKVLDLGSKRVEIAERTSVYKPSPNIGNPFPPPRTMGRASVSSDAASVLSETTTADSYAKEPEPAPLPDGKQPQAQEQRRGLRRRARDLVADMGRPPTRRHDAKMGKATKRYDDMGMLGAIITTKAGKI</sequence>
<dbReference type="PROSITE" id="PS00018">
    <property type="entry name" value="EF_HAND_1"/>
    <property type="match status" value="1"/>
</dbReference>
<evidence type="ECO:0000259" key="4">
    <source>
        <dbReference type="Pfam" id="PF00462"/>
    </source>
</evidence>
<dbReference type="Pfam" id="PF00462">
    <property type="entry name" value="Glutaredoxin"/>
    <property type="match status" value="1"/>
</dbReference>
<dbReference type="SUPFAM" id="SSF52833">
    <property type="entry name" value="Thioredoxin-like"/>
    <property type="match status" value="1"/>
</dbReference>
<feature type="compositionally biased region" description="Low complexity" evidence="2">
    <location>
        <begin position="294"/>
        <end position="305"/>
    </location>
</feature>
<protein>
    <recommendedName>
        <fullName evidence="4">Glutaredoxin domain-containing protein</fullName>
    </recommendedName>
</protein>
<dbReference type="FunFam" id="3.40.30.10:FF:000093">
    <property type="entry name" value="Glutaredoxin 2"/>
    <property type="match status" value="1"/>
</dbReference>
<dbReference type="GO" id="GO:0004362">
    <property type="term" value="F:glutathione-disulfide reductase (NADPH) activity"/>
    <property type="evidence" value="ECO:0007669"/>
    <property type="project" value="UniProtKB-ARBA"/>
</dbReference>
<evidence type="ECO:0000256" key="1">
    <source>
        <dbReference type="ARBA" id="ARBA00009630"/>
    </source>
</evidence>
<dbReference type="GO" id="GO:0000324">
    <property type="term" value="C:fungal-type vacuole"/>
    <property type="evidence" value="ECO:0007669"/>
    <property type="project" value="TreeGrafter"/>
</dbReference>
<comment type="similarity">
    <text evidence="1">Belongs to the glutaredoxin family. Monothiol subfamily.</text>
</comment>
<dbReference type="CDD" id="cd03419">
    <property type="entry name" value="GRX_GRXh_1_2_like"/>
    <property type="match status" value="1"/>
</dbReference>
<feature type="transmembrane region" description="Helical" evidence="3">
    <location>
        <begin position="7"/>
        <end position="28"/>
    </location>
</feature>
<dbReference type="GO" id="GO:0005796">
    <property type="term" value="C:Golgi lumen"/>
    <property type="evidence" value="ECO:0007669"/>
    <property type="project" value="TreeGrafter"/>
</dbReference>
<feature type="compositionally biased region" description="Basic and acidic residues" evidence="2">
    <location>
        <begin position="94"/>
        <end position="113"/>
    </location>
</feature>
<dbReference type="NCBIfam" id="TIGR02180">
    <property type="entry name" value="GRX_euk"/>
    <property type="match status" value="1"/>
</dbReference>
<accession>A0A084AK32</accession>
<dbReference type="InterPro" id="IPR002109">
    <property type="entry name" value="Glutaredoxin"/>
</dbReference>
<dbReference type="InterPro" id="IPR036249">
    <property type="entry name" value="Thioredoxin-like_sf"/>
</dbReference>
<dbReference type="InterPro" id="IPR018247">
    <property type="entry name" value="EF_Hand_1_Ca_BS"/>
</dbReference>
<dbReference type="PROSITE" id="PS51354">
    <property type="entry name" value="GLUTAREDOXIN_2"/>
    <property type="match status" value="1"/>
</dbReference>
<feature type="domain" description="Glutaredoxin" evidence="4">
    <location>
        <begin position="174"/>
        <end position="239"/>
    </location>
</feature>
<dbReference type="EMBL" id="KL648690">
    <property type="protein sequence ID" value="KEY65661.1"/>
    <property type="molecule type" value="Genomic_DNA"/>
</dbReference>
<keyword evidence="3" id="KW-0812">Transmembrane</keyword>
<reference evidence="5 6" key="1">
    <citation type="journal article" date="2014" name="BMC Genomics">
        <title>Comparative genome sequencing reveals chemotype-specific gene clusters in the toxigenic black mold Stachybotrys.</title>
        <authorList>
            <person name="Semeiks J."/>
            <person name="Borek D."/>
            <person name="Otwinowski Z."/>
            <person name="Grishin N.V."/>
        </authorList>
    </citation>
    <scope>NUCLEOTIDE SEQUENCE [LARGE SCALE GENOMIC DNA]</scope>
    <source>
        <strain evidence="6">CBS 109288 / IBT 7711</strain>
    </source>
</reference>
<dbReference type="Gene3D" id="3.40.30.10">
    <property type="entry name" value="Glutaredoxin"/>
    <property type="match status" value="1"/>
</dbReference>
<proteinExistence type="inferred from homology"/>
<feature type="region of interest" description="Disordered" evidence="2">
    <location>
        <begin position="94"/>
        <end position="160"/>
    </location>
</feature>
<dbReference type="OrthoDB" id="423313at2759"/>
<dbReference type="PANTHER" id="PTHR45694">
    <property type="entry name" value="GLUTAREDOXIN 2"/>
    <property type="match status" value="1"/>
</dbReference>
<dbReference type="PRINTS" id="PR00160">
    <property type="entry name" value="GLUTAREDOXIN"/>
</dbReference>
<feature type="compositionally biased region" description="Basic and acidic residues" evidence="2">
    <location>
        <begin position="354"/>
        <end position="364"/>
    </location>
</feature>
<gene>
    <name evidence="5" type="ORF">S7711_08734</name>
</gene>
<name>A0A084AK32_STACB</name>
<keyword evidence="6" id="KW-1185">Reference proteome</keyword>
<dbReference type="GO" id="GO:0005801">
    <property type="term" value="C:cis-Golgi network"/>
    <property type="evidence" value="ECO:0007669"/>
    <property type="project" value="UniProtKB-ARBA"/>
</dbReference>
<feature type="region of interest" description="Disordered" evidence="2">
    <location>
        <begin position="50"/>
        <end position="81"/>
    </location>
</feature>
<evidence type="ECO:0000256" key="2">
    <source>
        <dbReference type="SAM" id="MobiDB-lite"/>
    </source>
</evidence>
<dbReference type="AlphaFoldDB" id="A0A084AK32"/>
<evidence type="ECO:0000256" key="3">
    <source>
        <dbReference type="SAM" id="Phobius"/>
    </source>
</evidence>
<organism evidence="5 6">
    <name type="scientific">Stachybotrys chartarum (strain CBS 109288 / IBT 7711)</name>
    <name type="common">Toxic black mold</name>
    <name type="synonym">Stilbospora chartarum</name>
    <dbReference type="NCBI Taxonomy" id="1280523"/>
    <lineage>
        <taxon>Eukaryota</taxon>
        <taxon>Fungi</taxon>
        <taxon>Dikarya</taxon>
        <taxon>Ascomycota</taxon>
        <taxon>Pezizomycotina</taxon>
        <taxon>Sordariomycetes</taxon>
        <taxon>Hypocreomycetidae</taxon>
        <taxon>Hypocreales</taxon>
        <taxon>Stachybotryaceae</taxon>
        <taxon>Stachybotrys</taxon>
    </lineage>
</organism>
<feature type="region of interest" description="Disordered" evidence="2">
    <location>
        <begin position="275"/>
        <end position="364"/>
    </location>
</feature>
<dbReference type="GO" id="GO:0034599">
    <property type="term" value="P:cellular response to oxidative stress"/>
    <property type="evidence" value="ECO:0007669"/>
    <property type="project" value="TreeGrafter"/>
</dbReference>
<evidence type="ECO:0000313" key="5">
    <source>
        <dbReference type="EMBL" id="KEY65661.1"/>
    </source>
</evidence>
<dbReference type="InterPro" id="IPR014025">
    <property type="entry name" value="Glutaredoxin_subgr"/>
</dbReference>
<dbReference type="Proteomes" id="UP000028045">
    <property type="component" value="Unassembled WGS sequence"/>
</dbReference>
<dbReference type="PANTHER" id="PTHR45694:SF5">
    <property type="entry name" value="GLUTAREDOXIN 2"/>
    <property type="match status" value="1"/>
</dbReference>
<dbReference type="InterPro" id="IPR011899">
    <property type="entry name" value="Glutaredoxin_euk/vir"/>
</dbReference>
<keyword evidence="3" id="KW-1133">Transmembrane helix</keyword>
<keyword evidence="3" id="KW-0472">Membrane</keyword>
<dbReference type="HOGENOM" id="CLU_026126_0_0_1"/>
<evidence type="ECO:0000313" key="6">
    <source>
        <dbReference type="Proteomes" id="UP000028045"/>
    </source>
</evidence>